<feature type="domain" description="Helicase C-terminal" evidence="9">
    <location>
        <begin position="849"/>
        <end position="1022"/>
    </location>
</feature>
<dbReference type="Pfam" id="PF26026">
    <property type="entry name" value="RNA_hel_CTD"/>
    <property type="match status" value="1"/>
</dbReference>
<dbReference type="SUPFAM" id="SSF52540">
    <property type="entry name" value="P-loop containing nucleoside triphosphate hydrolases"/>
    <property type="match status" value="1"/>
</dbReference>
<keyword evidence="2" id="KW-0378">Hydrolase</keyword>
<dbReference type="Pfam" id="PF24385">
    <property type="entry name" value="DSRM_DHX29"/>
    <property type="match status" value="1"/>
</dbReference>
<feature type="domain" description="UBA" evidence="6">
    <location>
        <begin position="376"/>
        <end position="417"/>
    </location>
</feature>
<dbReference type="GO" id="GO:0008186">
    <property type="term" value="F:ATP-dependent activity, acting on RNA"/>
    <property type="evidence" value="ECO:0007669"/>
    <property type="project" value="UniProtKB-ARBA"/>
</dbReference>
<evidence type="ECO:0000256" key="5">
    <source>
        <dbReference type="SAM" id="MobiDB-lite"/>
    </source>
</evidence>
<dbReference type="CDD" id="cd23827">
    <property type="entry name" value="RWD_YLR419W-like"/>
    <property type="match status" value="1"/>
</dbReference>
<dbReference type="Pfam" id="PF00271">
    <property type="entry name" value="Helicase_C"/>
    <property type="match status" value="1"/>
</dbReference>
<sequence>MAKKQNNNSKKTATDTKKSSTKKKGEDKSNNNSESLLKNGKQKQKLPQQQQSNRSKITQTSSWTGKLPHTLLHEHCQKRKWNKVEYDMRRIGDKGMVATAILSYTDPKTKENLTLKFTDPLYNRETKSGGVLLPQETPAEARHMAATLALCRIAYNTNMHMMLPPNHRQLWYKLDDYRKDLLKNKQTRRCNKLFDPEPFTTLLEERKNKLLKEKELEAQKAQKDKALKTPQIITEKSEAPVIAKKPIEKTVHLKNQKSNSSGTNTFKIRFPPKVWETTIFLDLSEKNRNMIENELKSHISWISKMRESNYNTQEDISVLEQKLMALGFRKAHVKEALKYEDPLAFLLIHLPEDDLPTYFQKNIEDTKFKVEISKLSIDKKNKISRISEMGCSSDEAEYALEINDWDENLACAYLTENLVYPVYKVDKDSVYDLTMWLDEIQSLQAIYGEDIFRLANETTCMIQIDSKLKLKLYYTKDYPNKLPGIIISTFNKNYKLPNYIKLETLTKLITYIGEYNLLGDMLVFHIYEWVKENISKIIENPGPLFDPLSLNNTASLSTATAGTLAKKDNKYNRYNVSKHTPFSHQEIIKLKGAYDIKIQSLDYKLMLEQRKALPAWSKQKSIIDVITSNNVTLITGETGSGKSTQIVQFLLDDLISKKGDFTKKIICTQPRRISAIGLAERVSDERCTAVGGDEVGYIIRGVNRSTKNTRIRFMTTGVLVRILQTDLAYLHDSIVVIDEVHERSIDTDLIVILLKNLLSKVKDLKIVLMSATVNVDIFKNYFDNKLGRCHIEGRTFPIKDYFLDEILPALNFKIKSNKFREEFDDESPEYLVPTANSKFFKTGQINYDLITDLIGHIDQKLTRENNDGSIIVFLPGVAEISRSCKSISNAYQNLVVLPLHSALSPEDQKKVFKKFVGKRKVIVSTNIAETSITIDDCVSTIDTGRAKAMYYLPKENSTKLIEHFISKAESKQRRGRAGRVRSGYSYKLYSRDVYENDMADLPTPEIKRVSLDSLYLSVKAMGIQNVTKFLSKGLDPPPIKVLLKSEQNLTTVGLLNKEDKSLTQLGSFISMMPVMDSKHGKLLIYSIIFGCADIGVMIASILSVSDMPFTGGLENRDKIKAVINKYSKKYNECGDLVAVTKLLESYFDGSNAAENKKKFVTSNFLSYNKLNEINSARAQFYSILEDIGFLPLKYKPYAETYLNRNGQNIEMIKCVLTGAFYPHVSRVQFPDPKYMNTSSGAIEKDPDARQIRYWIRNEQYMENVYQQKIVNENALPSTRAFIHPSSVFFSTNNSNAAAEDAEEQTNDVSKIDTKTVKKLKASFLLYNTSQTTTKLYLRTITPSSELAVLLFGGPIDYNIDTEARSRGIVVDSWLPIRTWCKNGVLIKELRILLDQAIKIKLENPFYSTKNYEFSKADDILEVVEVLVQSEEC</sequence>
<organism evidence="10 11">
    <name type="scientific">Saccharomycodes ludwigii</name>
    <dbReference type="NCBI Taxonomy" id="36035"/>
    <lineage>
        <taxon>Eukaryota</taxon>
        <taxon>Fungi</taxon>
        <taxon>Dikarya</taxon>
        <taxon>Ascomycota</taxon>
        <taxon>Saccharomycotina</taxon>
        <taxon>Saccharomycetes</taxon>
        <taxon>Saccharomycodales</taxon>
        <taxon>Saccharomycodaceae</taxon>
        <taxon>Saccharomycodes</taxon>
    </lineage>
</organism>
<dbReference type="InterPro" id="IPR007502">
    <property type="entry name" value="Helicase-assoc_dom"/>
</dbReference>
<dbReference type="PROSITE" id="PS50030">
    <property type="entry name" value="UBA"/>
    <property type="match status" value="1"/>
</dbReference>
<keyword evidence="11" id="KW-1185">Reference proteome</keyword>
<feature type="domain" description="Helicase ATP-binding" evidence="8">
    <location>
        <begin position="623"/>
        <end position="791"/>
    </location>
</feature>
<dbReference type="SMART" id="SM00847">
    <property type="entry name" value="HA2"/>
    <property type="match status" value="1"/>
</dbReference>
<accession>A0A376B6V0</accession>
<keyword evidence="1" id="KW-0547">Nucleotide-binding</keyword>
<evidence type="ECO:0000256" key="4">
    <source>
        <dbReference type="ARBA" id="ARBA00022840"/>
    </source>
</evidence>
<dbReference type="PANTHER" id="PTHR18934">
    <property type="entry name" value="ATP-DEPENDENT RNA HELICASE"/>
    <property type="match status" value="1"/>
</dbReference>
<keyword evidence="3 10" id="KW-0347">Helicase</keyword>
<dbReference type="PROSITE" id="PS00690">
    <property type="entry name" value="DEAH_ATP_HELICASE"/>
    <property type="match status" value="1"/>
</dbReference>
<feature type="compositionally biased region" description="Basic and acidic residues" evidence="5">
    <location>
        <begin position="12"/>
        <end position="29"/>
    </location>
</feature>
<dbReference type="OrthoDB" id="5600252at2759"/>
<dbReference type="SMART" id="SM00487">
    <property type="entry name" value="DEXDc"/>
    <property type="match status" value="1"/>
</dbReference>
<evidence type="ECO:0000313" key="11">
    <source>
        <dbReference type="Proteomes" id="UP000262825"/>
    </source>
</evidence>
<evidence type="ECO:0000256" key="2">
    <source>
        <dbReference type="ARBA" id="ARBA00022801"/>
    </source>
</evidence>
<dbReference type="Gene3D" id="3.40.50.300">
    <property type="entry name" value="P-loop containing nucleotide triphosphate hydrolases"/>
    <property type="match status" value="2"/>
</dbReference>
<dbReference type="InterPro" id="IPR016135">
    <property type="entry name" value="UBQ-conjugating_enzyme/RWD"/>
</dbReference>
<evidence type="ECO:0000259" key="9">
    <source>
        <dbReference type="PROSITE" id="PS51194"/>
    </source>
</evidence>
<protein>
    <submittedName>
        <fullName evidence="10">Related to Putative ATP-dependent RNA helicase YLR419W</fullName>
    </submittedName>
</protein>
<dbReference type="InterPro" id="IPR056328">
    <property type="entry name" value="DSRM_DHX29"/>
</dbReference>
<dbReference type="SUPFAM" id="SSF54495">
    <property type="entry name" value="UBC-like"/>
    <property type="match status" value="1"/>
</dbReference>
<dbReference type="SMART" id="SM00490">
    <property type="entry name" value="HELICc"/>
    <property type="match status" value="1"/>
</dbReference>
<dbReference type="GO" id="GO:1990904">
    <property type="term" value="C:ribonucleoprotein complex"/>
    <property type="evidence" value="ECO:0007669"/>
    <property type="project" value="UniProtKB-ARBA"/>
</dbReference>
<dbReference type="InterPro" id="IPR002464">
    <property type="entry name" value="DNA/RNA_helicase_DEAH_CS"/>
</dbReference>
<evidence type="ECO:0000259" key="7">
    <source>
        <dbReference type="PROSITE" id="PS50908"/>
    </source>
</evidence>
<dbReference type="GO" id="GO:0005634">
    <property type="term" value="C:nucleus"/>
    <property type="evidence" value="ECO:0007669"/>
    <property type="project" value="UniProtKB-ARBA"/>
</dbReference>
<dbReference type="InterPro" id="IPR006575">
    <property type="entry name" value="RWD_dom"/>
</dbReference>
<dbReference type="PANTHER" id="PTHR18934:SF267">
    <property type="entry name" value="ATP-DEPENDENT RNA HELICASE YLR419W-RELATED"/>
    <property type="match status" value="1"/>
</dbReference>
<dbReference type="EMBL" id="UFAJ01000348">
    <property type="protein sequence ID" value="SSD60416.1"/>
    <property type="molecule type" value="Genomic_DNA"/>
</dbReference>
<dbReference type="PROSITE" id="PS51194">
    <property type="entry name" value="HELICASE_CTER"/>
    <property type="match status" value="1"/>
</dbReference>
<dbReference type="SUPFAM" id="SSF46934">
    <property type="entry name" value="UBA-like"/>
    <property type="match status" value="1"/>
</dbReference>
<feature type="compositionally biased region" description="Low complexity" evidence="5">
    <location>
        <begin position="30"/>
        <end position="51"/>
    </location>
</feature>
<dbReference type="VEuPathDB" id="FungiDB:SCODWIG_02177"/>
<evidence type="ECO:0000259" key="6">
    <source>
        <dbReference type="PROSITE" id="PS50030"/>
    </source>
</evidence>
<dbReference type="InterPro" id="IPR011709">
    <property type="entry name" value="DEAD-box_helicase_OB_fold"/>
</dbReference>
<feature type="region of interest" description="Disordered" evidence="5">
    <location>
        <begin position="1"/>
        <end position="64"/>
    </location>
</feature>
<feature type="domain" description="RWD" evidence="7">
    <location>
        <begin position="438"/>
        <end position="537"/>
    </location>
</feature>
<dbReference type="Proteomes" id="UP000262825">
    <property type="component" value="Unassembled WGS sequence"/>
</dbReference>
<gene>
    <name evidence="10" type="ORF">SCODWIG_02177</name>
</gene>
<dbReference type="Gene3D" id="3.10.110.10">
    <property type="entry name" value="Ubiquitin Conjugating Enzyme"/>
    <property type="match status" value="1"/>
</dbReference>
<dbReference type="InterPro" id="IPR011545">
    <property type="entry name" value="DEAD/DEAH_box_helicase_dom"/>
</dbReference>
<proteinExistence type="predicted"/>
<dbReference type="GO" id="GO:0004386">
    <property type="term" value="F:helicase activity"/>
    <property type="evidence" value="ECO:0007669"/>
    <property type="project" value="UniProtKB-KW"/>
</dbReference>
<dbReference type="CDD" id="cd18791">
    <property type="entry name" value="SF2_C_RHA"/>
    <property type="match status" value="1"/>
</dbReference>
<evidence type="ECO:0000259" key="8">
    <source>
        <dbReference type="PROSITE" id="PS51192"/>
    </source>
</evidence>
<dbReference type="InterPro" id="IPR059023">
    <property type="entry name" value="RNA_hel_CTD"/>
</dbReference>
<dbReference type="Gene3D" id="1.20.120.1080">
    <property type="match status" value="1"/>
</dbReference>
<reference evidence="11" key="1">
    <citation type="submission" date="2018-06" db="EMBL/GenBank/DDBJ databases">
        <authorList>
            <person name="Guldener U."/>
        </authorList>
    </citation>
    <scope>NUCLEOTIDE SEQUENCE [LARGE SCALE GENOMIC DNA]</scope>
    <source>
        <strain evidence="11">UTAD17</strain>
    </source>
</reference>
<dbReference type="InterPro" id="IPR009060">
    <property type="entry name" value="UBA-like_sf"/>
</dbReference>
<dbReference type="InterPro" id="IPR015940">
    <property type="entry name" value="UBA"/>
</dbReference>
<dbReference type="InterPro" id="IPR001650">
    <property type="entry name" value="Helicase_C-like"/>
</dbReference>
<feature type="compositionally biased region" description="Polar residues" evidence="5">
    <location>
        <begin position="52"/>
        <end position="64"/>
    </location>
</feature>
<dbReference type="Pfam" id="PF00270">
    <property type="entry name" value="DEAD"/>
    <property type="match status" value="1"/>
</dbReference>
<dbReference type="InterPro" id="IPR014001">
    <property type="entry name" value="Helicase_ATP-bd"/>
</dbReference>
<dbReference type="PROSITE" id="PS50908">
    <property type="entry name" value="RWD"/>
    <property type="match status" value="1"/>
</dbReference>
<evidence type="ECO:0000313" key="10">
    <source>
        <dbReference type="EMBL" id="SSD60416.1"/>
    </source>
</evidence>
<dbReference type="InterPro" id="IPR027417">
    <property type="entry name" value="P-loop_NTPase"/>
</dbReference>
<dbReference type="GO" id="GO:0005524">
    <property type="term" value="F:ATP binding"/>
    <property type="evidence" value="ECO:0007669"/>
    <property type="project" value="UniProtKB-KW"/>
</dbReference>
<dbReference type="Pfam" id="PF05773">
    <property type="entry name" value="RWD"/>
    <property type="match status" value="1"/>
</dbReference>
<dbReference type="PROSITE" id="PS51192">
    <property type="entry name" value="HELICASE_ATP_BIND_1"/>
    <property type="match status" value="1"/>
</dbReference>
<evidence type="ECO:0000256" key="1">
    <source>
        <dbReference type="ARBA" id="ARBA00022741"/>
    </source>
</evidence>
<evidence type="ECO:0000256" key="3">
    <source>
        <dbReference type="ARBA" id="ARBA00022806"/>
    </source>
</evidence>
<dbReference type="GO" id="GO:0003723">
    <property type="term" value="F:RNA binding"/>
    <property type="evidence" value="ECO:0007669"/>
    <property type="project" value="TreeGrafter"/>
</dbReference>
<keyword evidence="4" id="KW-0067">ATP-binding</keyword>
<dbReference type="GO" id="GO:0016787">
    <property type="term" value="F:hydrolase activity"/>
    <property type="evidence" value="ECO:0007669"/>
    <property type="project" value="UniProtKB-KW"/>
</dbReference>
<dbReference type="CDD" id="cd17917">
    <property type="entry name" value="DEXHc_RHA-like"/>
    <property type="match status" value="1"/>
</dbReference>
<name>A0A376B6V0_9ASCO</name>
<dbReference type="Pfam" id="PF07717">
    <property type="entry name" value="OB_NTP_bind"/>
    <property type="match status" value="1"/>
</dbReference>
<dbReference type="SMART" id="SM00591">
    <property type="entry name" value="RWD"/>
    <property type="match status" value="1"/>
</dbReference>